<dbReference type="AlphaFoldDB" id="A0A9P0G4L5"/>
<comment type="catalytic activity">
    <reaction evidence="1">
        <text>GDP-alpha-D-glucose + phosphate = alpha-D-glucose 1-phosphate + GDP + H(+)</text>
        <dbReference type="Rhea" id="RHEA:30387"/>
        <dbReference type="ChEBI" id="CHEBI:15378"/>
        <dbReference type="ChEBI" id="CHEBI:43474"/>
        <dbReference type="ChEBI" id="CHEBI:58189"/>
        <dbReference type="ChEBI" id="CHEBI:58601"/>
        <dbReference type="ChEBI" id="CHEBI:62230"/>
        <dbReference type="EC" id="2.7.7.78"/>
    </reaction>
</comment>
<dbReference type="KEGG" id="btab:109044281"/>
<comment type="subcellular location">
    <subcellularLocation>
        <location evidence="3">Cytoplasm</location>
    </subcellularLocation>
</comment>
<keyword evidence="16" id="KW-1185">Reference proteome</keyword>
<dbReference type="GO" id="GO:0080048">
    <property type="term" value="F:GDP-D-glucose phosphorylase activity"/>
    <property type="evidence" value="ECO:0007669"/>
    <property type="project" value="UniProtKB-EC"/>
</dbReference>
<gene>
    <name evidence="15" type="ORF">BEMITA_LOCUS5315</name>
</gene>
<evidence type="ECO:0000256" key="10">
    <source>
        <dbReference type="ARBA" id="ARBA00022695"/>
    </source>
</evidence>
<evidence type="ECO:0000256" key="12">
    <source>
        <dbReference type="ARBA" id="ARBA00022801"/>
    </source>
</evidence>
<dbReference type="GO" id="GO:0006006">
    <property type="term" value="P:glucose metabolic process"/>
    <property type="evidence" value="ECO:0007669"/>
    <property type="project" value="TreeGrafter"/>
</dbReference>
<dbReference type="GO" id="GO:0005085">
    <property type="term" value="F:guanyl-nucleotide exchange factor activity"/>
    <property type="evidence" value="ECO:0007669"/>
    <property type="project" value="UniProtKB-KW"/>
</dbReference>
<dbReference type="Pfam" id="PF26217">
    <property type="entry name" value="GDPGP1_N"/>
    <property type="match status" value="1"/>
</dbReference>
<dbReference type="GO" id="GO:0000166">
    <property type="term" value="F:nucleotide binding"/>
    <property type="evidence" value="ECO:0007669"/>
    <property type="project" value="UniProtKB-KW"/>
</dbReference>
<protein>
    <recommendedName>
        <fullName evidence="6">GDP-D-glucose phosphorylase 1</fullName>
        <ecNumber evidence="5">2.7.7.78</ecNumber>
    </recommendedName>
</protein>
<dbReference type="GO" id="GO:0016787">
    <property type="term" value="F:hydrolase activity"/>
    <property type="evidence" value="ECO:0007669"/>
    <property type="project" value="UniProtKB-KW"/>
</dbReference>
<name>A0A9P0G4L5_BEMTA</name>
<evidence type="ECO:0000313" key="16">
    <source>
        <dbReference type="Proteomes" id="UP001152759"/>
    </source>
</evidence>
<keyword evidence="8" id="KW-0344">Guanine-nucleotide releasing factor</keyword>
<dbReference type="EMBL" id="OU963864">
    <property type="protein sequence ID" value="CAH0768139.1"/>
    <property type="molecule type" value="Genomic_DNA"/>
</dbReference>
<evidence type="ECO:0000256" key="5">
    <source>
        <dbReference type="ARBA" id="ARBA00012507"/>
    </source>
</evidence>
<dbReference type="EC" id="2.7.7.78" evidence="5"/>
<evidence type="ECO:0000256" key="9">
    <source>
        <dbReference type="ARBA" id="ARBA00022679"/>
    </source>
</evidence>
<keyword evidence="10" id="KW-0548">Nucleotidyltransferase</keyword>
<evidence type="ECO:0000256" key="6">
    <source>
        <dbReference type="ARBA" id="ARBA00018857"/>
    </source>
</evidence>
<dbReference type="PANTHER" id="PTHR20884:SF8">
    <property type="entry name" value="GDP-D-GLUCOSE PHOSPHORYLASE 1"/>
    <property type="match status" value="1"/>
</dbReference>
<dbReference type="InterPro" id="IPR058865">
    <property type="entry name" value="GDPGP1_C"/>
</dbReference>
<sequence length="355" mass="40017">MAVTWEYSEADFIYITDWGVRTLSKFDKALQECWHSKQNDNVFRYKLNVQKSKFLGKHRLFIQLNTERGSLYRQPQKFVSVDEPFNPNAFNFTKMKEAEKMFELKRKDLKGCEATLAVNVSPIESGHSLILPSLYSCLPQVMTEESLQVSVDVLLLSASPALRVIYNSPCAFASINHLHFHALYLDQRMTLETAPTRHLSGPCFELVDFPSKGFMFEMGEGSSQALCSNVFKLVSFFQKNNIAHNLCLTRGTSQVSSAVTNEARDCVRAYVWGRTACNSTVDSKTIFEILPAACELFGFITAKTEAVYEKVSAEDVEKILHDVTNDVYQSVRNGVKLLFDDTHDSSLASSSSSLK</sequence>
<accession>A0A9P0G4L5</accession>
<evidence type="ECO:0000259" key="13">
    <source>
        <dbReference type="Pfam" id="PF26216"/>
    </source>
</evidence>
<feature type="domain" description="GDPGP1-like C-terminal" evidence="13">
    <location>
        <begin position="202"/>
        <end position="324"/>
    </location>
</feature>
<evidence type="ECO:0000256" key="2">
    <source>
        <dbReference type="ARBA" id="ARBA00003049"/>
    </source>
</evidence>
<keyword evidence="7" id="KW-0963">Cytoplasm</keyword>
<evidence type="ECO:0000256" key="3">
    <source>
        <dbReference type="ARBA" id="ARBA00004496"/>
    </source>
</evidence>
<dbReference type="InterPro" id="IPR058866">
    <property type="entry name" value="GDPGP1_N"/>
</dbReference>
<dbReference type="Proteomes" id="UP001152759">
    <property type="component" value="Chromosome 3"/>
</dbReference>
<dbReference type="PANTHER" id="PTHR20884">
    <property type="entry name" value="GDP-D-GLUCOSE PHOSPHORYLASE 1"/>
    <property type="match status" value="1"/>
</dbReference>
<evidence type="ECO:0000259" key="14">
    <source>
        <dbReference type="Pfam" id="PF26217"/>
    </source>
</evidence>
<organism evidence="15 16">
    <name type="scientific">Bemisia tabaci</name>
    <name type="common">Sweetpotato whitefly</name>
    <name type="synonym">Aleurodes tabaci</name>
    <dbReference type="NCBI Taxonomy" id="7038"/>
    <lineage>
        <taxon>Eukaryota</taxon>
        <taxon>Metazoa</taxon>
        <taxon>Ecdysozoa</taxon>
        <taxon>Arthropoda</taxon>
        <taxon>Hexapoda</taxon>
        <taxon>Insecta</taxon>
        <taxon>Pterygota</taxon>
        <taxon>Neoptera</taxon>
        <taxon>Paraneoptera</taxon>
        <taxon>Hemiptera</taxon>
        <taxon>Sternorrhyncha</taxon>
        <taxon>Aleyrodoidea</taxon>
        <taxon>Aleyrodidae</taxon>
        <taxon>Aleyrodinae</taxon>
        <taxon>Bemisia</taxon>
    </lineage>
</organism>
<dbReference type="Pfam" id="PF26216">
    <property type="entry name" value="GDPGP1_C"/>
    <property type="match status" value="1"/>
</dbReference>
<feature type="domain" description="GDPGP1-like N-terminal" evidence="14">
    <location>
        <begin position="25"/>
        <end position="183"/>
    </location>
</feature>
<evidence type="ECO:0000256" key="4">
    <source>
        <dbReference type="ARBA" id="ARBA00006451"/>
    </source>
</evidence>
<proteinExistence type="inferred from homology"/>
<dbReference type="GO" id="GO:0005737">
    <property type="term" value="C:cytoplasm"/>
    <property type="evidence" value="ECO:0007669"/>
    <property type="project" value="UniProtKB-SubCell"/>
</dbReference>
<evidence type="ECO:0000256" key="11">
    <source>
        <dbReference type="ARBA" id="ARBA00022741"/>
    </source>
</evidence>
<keyword evidence="11" id="KW-0547">Nucleotide-binding</keyword>
<comment type="similarity">
    <text evidence="4">Belongs to the GDPGP1 family.</text>
</comment>
<reference evidence="15" key="1">
    <citation type="submission" date="2021-12" db="EMBL/GenBank/DDBJ databases">
        <authorList>
            <person name="King R."/>
        </authorList>
    </citation>
    <scope>NUCLEOTIDE SEQUENCE</scope>
</reference>
<comment type="function">
    <text evidence="2">Specific and highly efficient GDP-D-glucose phosphorylase regulating the levels of GDP-D-glucose in cells.</text>
</comment>
<keyword evidence="12" id="KW-0378">Hydrolase</keyword>
<evidence type="ECO:0000256" key="7">
    <source>
        <dbReference type="ARBA" id="ARBA00022490"/>
    </source>
</evidence>
<evidence type="ECO:0000313" key="15">
    <source>
        <dbReference type="EMBL" id="CAH0768139.1"/>
    </source>
</evidence>
<keyword evidence="9" id="KW-0808">Transferase</keyword>
<evidence type="ECO:0000256" key="8">
    <source>
        <dbReference type="ARBA" id="ARBA00022658"/>
    </source>
</evidence>
<dbReference type="InterPro" id="IPR026506">
    <property type="entry name" value="GDPGP"/>
</dbReference>
<evidence type="ECO:0000256" key="1">
    <source>
        <dbReference type="ARBA" id="ARBA00000063"/>
    </source>
</evidence>